<keyword evidence="1" id="KW-0472">Membrane</keyword>
<keyword evidence="1" id="KW-0812">Transmembrane</keyword>
<keyword evidence="1" id="KW-1133">Transmembrane helix</keyword>
<accession>A0A101E0S8</accession>
<organism evidence="2 3">
    <name type="scientific">Archaeoglobus fulgidus</name>
    <dbReference type="NCBI Taxonomy" id="2234"/>
    <lineage>
        <taxon>Archaea</taxon>
        <taxon>Methanobacteriati</taxon>
        <taxon>Methanobacteriota</taxon>
        <taxon>Archaeoglobi</taxon>
        <taxon>Archaeoglobales</taxon>
        <taxon>Archaeoglobaceae</taxon>
        <taxon>Archaeoglobus</taxon>
    </lineage>
</organism>
<dbReference type="AlphaFoldDB" id="A0A101E0S8"/>
<reference evidence="3" key="1">
    <citation type="journal article" date="2015" name="MBio">
        <title>Genome-Resolved Metagenomic Analysis Reveals Roles for Candidate Phyla and Other Microbial Community Members in Biogeochemical Transformations in Oil Reservoirs.</title>
        <authorList>
            <person name="Hu P."/>
            <person name="Tom L."/>
            <person name="Singh A."/>
            <person name="Thomas B.C."/>
            <person name="Baker B.J."/>
            <person name="Piceno Y.M."/>
            <person name="Andersen G.L."/>
            <person name="Banfield J.F."/>
        </authorList>
    </citation>
    <scope>NUCLEOTIDE SEQUENCE [LARGE SCALE GENOMIC DNA]</scope>
</reference>
<feature type="transmembrane region" description="Helical" evidence="1">
    <location>
        <begin position="46"/>
        <end position="69"/>
    </location>
</feature>
<protein>
    <submittedName>
        <fullName evidence="2">Uncharacterized protein</fullName>
    </submittedName>
</protein>
<feature type="non-terminal residue" evidence="2">
    <location>
        <position position="1"/>
    </location>
</feature>
<dbReference type="EMBL" id="LGEX01000034">
    <property type="protein sequence ID" value="KUK06484.1"/>
    <property type="molecule type" value="Genomic_DNA"/>
</dbReference>
<gene>
    <name evidence="2" type="ORF">XD48_1303</name>
</gene>
<evidence type="ECO:0000256" key="1">
    <source>
        <dbReference type="SAM" id="Phobius"/>
    </source>
</evidence>
<name>A0A101E0S8_ARCFL</name>
<dbReference type="Proteomes" id="UP000054015">
    <property type="component" value="Unassembled WGS sequence"/>
</dbReference>
<proteinExistence type="predicted"/>
<sequence>LIITKLRFTLINRYPQFINLPAFYMNIGKIREERRSYWVNRYFEPVLLLSLILSAGFLGMEYAIFHATLSGELPLLFYIILIFVIAAPLFIFFLYLSMISAQMSREIGE</sequence>
<comment type="caution">
    <text evidence="2">The sequence shown here is derived from an EMBL/GenBank/DDBJ whole genome shotgun (WGS) entry which is preliminary data.</text>
</comment>
<feature type="transmembrane region" description="Helical" evidence="1">
    <location>
        <begin position="75"/>
        <end position="96"/>
    </location>
</feature>
<dbReference type="PATRIC" id="fig|2234.7.peg.1307"/>
<evidence type="ECO:0000313" key="3">
    <source>
        <dbReference type="Proteomes" id="UP000054015"/>
    </source>
</evidence>
<evidence type="ECO:0000313" key="2">
    <source>
        <dbReference type="EMBL" id="KUK06484.1"/>
    </source>
</evidence>